<organism evidence="2 3">
    <name type="scientific">Cellulophaga geojensis KL-A</name>
    <dbReference type="NCBI Taxonomy" id="1328323"/>
    <lineage>
        <taxon>Bacteria</taxon>
        <taxon>Pseudomonadati</taxon>
        <taxon>Bacteroidota</taxon>
        <taxon>Flavobacteriia</taxon>
        <taxon>Flavobacteriales</taxon>
        <taxon>Flavobacteriaceae</taxon>
        <taxon>Cellulophaga</taxon>
    </lineage>
</organism>
<feature type="signal peptide" evidence="1">
    <location>
        <begin position="1"/>
        <end position="22"/>
    </location>
</feature>
<keyword evidence="3" id="KW-1185">Reference proteome</keyword>
<name>A0ABN0RTH0_9FLAO</name>
<protein>
    <submittedName>
        <fullName evidence="2">Uncharacterized protein</fullName>
    </submittedName>
</protein>
<sequence length="245" mass="28286">MKITKRLKILFFAFVICNSTLAQEDYNYSDELLATTFKAYQAVDFDMANSMFPFVKQRFVEHLKDTTSFANPYDSLSKHISIQYSLDSVVKTYTWSQRDSGCCHSSVIYAQYKNSSGSIKYINLKDKDDGDQDVFILGVHHIKINNKPHYLLLGWGTCCGGKHYSTAKVYKIEDGELQKSDTAFIGETSIFTEANRGQDIKIKYDEQKKILSYFSYPEDEETGFYGKEQTHTQWKLTNKGFKKEK</sequence>
<dbReference type="EMBL" id="ARZX01000001">
    <property type="protein sequence ID" value="EWH15209.1"/>
    <property type="molecule type" value="Genomic_DNA"/>
</dbReference>
<reference evidence="2 3" key="1">
    <citation type="journal article" date="2014" name="Genome Announc.">
        <title>Draft Genome Sequence of the Carrageenan-Degrading Bacterium Cellulophaga sp. Strain KL-A, Isolated from Decaying Marine Algae.</title>
        <authorList>
            <person name="Shan D."/>
            <person name="Ying J."/>
            <person name="Li X."/>
            <person name="Gao Z."/>
            <person name="Wei G."/>
            <person name="Shao Z."/>
        </authorList>
    </citation>
    <scope>NUCLEOTIDE SEQUENCE [LARGE SCALE GENOMIC DNA]</scope>
    <source>
        <strain evidence="2 3">KL-A</strain>
    </source>
</reference>
<dbReference type="RefSeq" id="WP_013621491.1">
    <property type="nucleotide sequence ID" value="NZ_ARZX01000001.1"/>
</dbReference>
<evidence type="ECO:0000313" key="2">
    <source>
        <dbReference type="EMBL" id="EWH15209.1"/>
    </source>
</evidence>
<keyword evidence="1" id="KW-0732">Signal</keyword>
<evidence type="ECO:0000256" key="1">
    <source>
        <dbReference type="SAM" id="SignalP"/>
    </source>
</evidence>
<evidence type="ECO:0000313" key="3">
    <source>
        <dbReference type="Proteomes" id="UP000019275"/>
    </source>
</evidence>
<accession>A0ABN0RTH0</accession>
<gene>
    <name evidence="2" type="ORF">KLA_01580</name>
</gene>
<dbReference type="Proteomes" id="UP000019275">
    <property type="component" value="Unassembled WGS sequence"/>
</dbReference>
<proteinExistence type="predicted"/>
<feature type="chain" id="PRO_5045747977" evidence="1">
    <location>
        <begin position="23"/>
        <end position="245"/>
    </location>
</feature>
<comment type="caution">
    <text evidence="2">The sequence shown here is derived from an EMBL/GenBank/DDBJ whole genome shotgun (WGS) entry which is preliminary data.</text>
</comment>